<accession>A0A132A7C9</accession>
<dbReference type="Proteomes" id="UP000616769">
    <property type="component" value="Unassembled WGS sequence"/>
</dbReference>
<comment type="caution">
    <text evidence="1">The sequence shown here is derived from an EMBL/GenBank/DDBJ whole genome shotgun (WGS) entry which is preliminary data.</text>
</comment>
<name>A0A132A7C9_SARSC</name>
<sequence length="80" mass="9389">MGCALLRPSSFYLAFQHDFDPRRLVFQLRSFGLMGDETTQSNRYWLIASNSTIQNDTVVIYDDVIKGSMREWAELSRFKF</sequence>
<dbReference type="AlphaFoldDB" id="A0A132A7C9"/>
<evidence type="ECO:0000313" key="1">
    <source>
        <dbReference type="EMBL" id="KPM06545.1"/>
    </source>
</evidence>
<protein>
    <submittedName>
        <fullName evidence="1">Uncharacterized protein</fullName>
    </submittedName>
</protein>
<organism evidence="1 2">
    <name type="scientific">Sarcoptes scabiei</name>
    <name type="common">Itch mite</name>
    <name type="synonym">Acarus scabiei</name>
    <dbReference type="NCBI Taxonomy" id="52283"/>
    <lineage>
        <taxon>Eukaryota</taxon>
        <taxon>Metazoa</taxon>
        <taxon>Ecdysozoa</taxon>
        <taxon>Arthropoda</taxon>
        <taxon>Chelicerata</taxon>
        <taxon>Arachnida</taxon>
        <taxon>Acari</taxon>
        <taxon>Acariformes</taxon>
        <taxon>Sarcoptiformes</taxon>
        <taxon>Astigmata</taxon>
        <taxon>Psoroptidia</taxon>
        <taxon>Sarcoptoidea</taxon>
        <taxon>Sarcoptidae</taxon>
        <taxon>Sarcoptinae</taxon>
        <taxon>Sarcoptes</taxon>
    </lineage>
</organism>
<gene>
    <name evidence="1" type="ORF">QR98_0050220</name>
</gene>
<proteinExistence type="predicted"/>
<reference evidence="1 2" key="1">
    <citation type="journal article" date="2015" name="Parasit. Vectors">
        <title>Draft genome of the scabies mite.</title>
        <authorList>
            <person name="Rider S.D.Jr."/>
            <person name="Morgan M.S."/>
            <person name="Arlian L.G."/>
        </authorList>
    </citation>
    <scope>NUCLEOTIDE SEQUENCE [LARGE SCALE GENOMIC DNA]</scope>
    <source>
        <strain evidence="1">Arlian Lab</strain>
    </source>
</reference>
<dbReference type="EMBL" id="JXLN01010933">
    <property type="protein sequence ID" value="KPM06545.1"/>
    <property type="molecule type" value="Genomic_DNA"/>
</dbReference>
<evidence type="ECO:0000313" key="2">
    <source>
        <dbReference type="Proteomes" id="UP000616769"/>
    </source>
</evidence>
<dbReference type="VEuPathDB" id="VectorBase:SSCA002089"/>